<dbReference type="RefSeq" id="WP_284102232.1">
    <property type="nucleotide sequence ID" value="NZ_JARRAF010000027.1"/>
</dbReference>
<dbReference type="EMBL" id="JARRAF010000027">
    <property type="protein sequence ID" value="MDK2125917.1"/>
    <property type="molecule type" value="Genomic_DNA"/>
</dbReference>
<protein>
    <submittedName>
        <fullName evidence="1">Uncharacterized protein</fullName>
    </submittedName>
</protein>
<dbReference type="Proteomes" id="UP001172778">
    <property type="component" value="Unassembled WGS sequence"/>
</dbReference>
<sequence>MPTELRGLPAASPAAFLAACGLMRVLGQDLDLPVRLGWHQGYAVLAGIEPDALLQALVEHIQGRHLALEFNWSATTRKVSPERFRQTCTQAAEAGDERALGFMAGWGCDAVLRPDAADPSQLYITPTALDLTSGQQALIKNLQDLAKRLQAPAVAKEAFTIACFGGDYANDQSAFGLDPATQRRRATGYESPTGKKPSAKPGWVWLFAESIPMHPVLPQSDGRATTAGVSKGYFWPIWQGWLNWQELTALRALPQAMLTELTGVKEIWHARKVVNGKYGTLLPAVRIPLANAATSQAATLASVTSLVP</sequence>
<organism evidence="1 2">
    <name type="scientific">Parachitinimonas caeni</name>
    <dbReference type="NCBI Taxonomy" id="3031301"/>
    <lineage>
        <taxon>Bacteria</taxon>
        <taxon>Pseudomonadati</taxon>
        <taxon>Pseudomonadota</taxon>
        <taxon>Betaproteobacteria</taxon>
        <taxon>Neisseriales</taxon>
        <taxon>Chitinibacteraceae</taxon>
        <taxon>Parachitinimonas</taxon>
    </lineage>
</organism>
<proteinExistence type="predicted"/>
<gene>
    <name evidence="1" type="ORF">PZA18_17875</name>
</gene>
<dbReference type="PROSITE" id="PS51257">
    <property type="entry name" value="PROKAR_LIPOPROTEIN"/>
    <property type="match status" value="1"/>
</dbReference>
<name>A0ABT7E0R4_9NEIS</name>
<accession>A0ABT7E0R4</accession>
<evidence type="ECO:0000313" key="1">
    <source>
        <dbReference type="EMBL" id="MDK2125917.1"/>
    </source>
</evidence>
<comment type="caution">
    <text evidence="1">The sequence shown here is derived from an EMBL/GenBank/DDBJ whole genome shotgun (WGS) entry which is preliminary data.</text>
</comment>
<reference evidence="1" key="1">
    <citation type="submission" date="2023-03" db="EMBL/GenBank/DDBJ databases">
        <title>Chitinimonas shenzhenensis gen. nov., sp. nov., a novel member of family Burkholderiaceae isolated from activated sludge collected in Shen Zhen, China.</title>
        <authorList>
            <person name="Wang X."/>
        </authorList>
    </citation>
    <scope>NUCLEOTIDE SEQUENCE</scope>
    <source>
        <strain evidence="1">DQS-5</strain>
    </source>
</reference>
<keyword evidence="2" id="KW-1185">Reference proteome</keyword>
<evidence type="ECO:0000313" key="2">
    <source>
        <dbReference type="Proteomes" id="UP001172778"/>
    </source>
</evidence>